<accession>A0A8S3TC87</accession>
<keyword evidence="2" id="KW-1185">Reference proteome</keyword>
<proteinExistence type="predicted"/>
<evidence type="ECO:0000313" key="1">
    <source>
        <dbReference type="EMBL" id="CAG2229033.1"/>
    </source>
</evidence>
<gene>
    <name evidence="1" type="ORF">MEDL_41928</name>
</gene>
<dbReference type="OrthoDB" id="10586764at2759"/>
<organism evidence="1 2">
    <name type="scientific">Mytilus edulis</name>
    <name type="common">Blue mussel</name>
    <dbReference type="NCBI Taxonomy" id="6550"/>
    <lineage>
        <taxon>Eukaryota</taxon>
        <taxon>Metazoa</taxon>
        <taxon>Spiralia</taxon>
        <taxon>Lophotrochozoa</taxon>
        <taxon>Mollusca</taxon>
        <taxon>Bivalvia</taxon>
        <taxon>Autobranchia</taxon>
        <taxon>Pteriomorphia</taxon>
        <taxon>Mytilida</taxon>
        <taxon>Mytiloidea</taxon>
        <taxon>Mytilidae</taxon>
        <taxon>Mytilinae</taxon>
        <taxon>Mytilus</taxon>
    </lineage>
</organism>
<dbReference type="EMBL" id="CAJPWZ010002015">
    <property type="protein sequence ID" value="CAG2229033.1"/>
    <property type="molecule type" value="Genomic_DNA"/>
</dbReference>
<dbReference type="AlphaFoldDB" id="A0A8S3TC87"/>
<dbReference type="Proteomes" id="UP000683360">
    <property type="component" value="Unassembled WGS sequence"/>
</dbReference>
<protein>
    <submittedName>
        <fullName evidence="1">Uncharacterized protein</fullName>
    </submittedName>
</protein>
<evidence type="ECO:0000313" key="2">
    <source>
        <dbReference type="Proteomes" id="UP000683360"/>
    </source>
</evidence>
<reference evidence="1" key="1">
    <citation type="submission" date="2021-03" db="EMBL/GenBank/DDBJ databases">
        <authorList>
            <person name="Bekaert M."/>
        </authorList>
    </citation>
    <scope>NUCLEOTIDE SEQUENCE</scope>
</reference>
<name>A0A8S3TC87_MYTED</name>
<sequence>MYYSQVEIEDLDHDDQEPWQISQPSCITTDDVMVQYLKTNKKIPQNIHQPAEFRFNESVNSQFTLKELVPTENSCIQCDVQLRRQELRSIQIVFMNRIDTDEELWLIMAGDPLIPLTFLIPALRDREGFYSGEVIIQTIERRSYVATRDTKFRHNNMVEDPGMYNK</sequence>
<comment type="caution">
    <text evidence="1">The sequence shown here is derived from an EMBL/GenBank/DDBJ whole genome shotgun (WGS) entry which is preliminary data.</text>
</comment>